<accession>A0A1J5NKP4</accession>
<protein>
    <submittedName>
        <fullName evidence="1">Uncharacterized protein</fullName>
    </submittedName>
</protein>
<evidence type="ECO:0000313" key="1">
    <source>
        <dbReference type="EMBL" id="OIQ52217.1"/>
    </source>
</evidence>
<sequence>MIGFRNYFQHKFNPLHVFCRLRRFGVSRSAARNLCWVYERGLYRFLL</sequence>
<gene>
    <name evidence="1" type="ORF">BerOc1_00691</name>
</gene>
<name>A0A1J5NKP4_9BACT</name>
<dbReference type="RefSeq" id="WP_165610772.1">
    <property type="nucleotide sequence ID" value="NZ_LKAQ01000001.1"/>
</dbReference>
<dbReference type="Proteomes" id="UP000181901">
    <property type="component" value="Unassembled WGS sequence"/>
</dbReference>
<dbReference type="AlphaFoldDB" id="A0A1J5NKP4"/>
<dbReference type="EMBL" id="LKAQ01000001">
    <property type="protein sequence ID" value="OIQ52217.1"/>
    <property type="molecule type" value="Genomic_DNA"/>
</dbReference>
<proteinExistence type="predicted"/>
<organism evidence="1 2">
    <name type="scientific">Pseudodesulfovibrio hydrargyri</name>
    <dbReference type="NCBI Taxonomy" id="2125990"/>
    <lineage>
        <taxon>Bacteria</taxon>
        <taxon>Pseudomonadati</taxon>
        <taxon>Thermodesulfobacteriota</taxon>
        <taxon>Desulfovibrionia</taxon>
        <taxon>Desulfovibrionales</taxon>
        <taxon>Desulfovibrionaceae</taxon>
    </lineage>
</organism>
<comment type="caution">
    <text evidence="1">The sequence shown here is derived from an EMBL/GenBank/DDBJ whole genome shotgun (WGS) entry which is preliminary data.</text>
</comment>
<evidence type="ECO:0000313" key="2">
    <source>
        <dbReference type="Proteomes" id="UP000181901"/>
    </source>
</evidence>
<reference evidence="1 2" key="1">
    <citation type="submission" date="2015-09" db="EMBL/GenBank/DDBJ databases">
        <title>Genome of Desulfovibrio dechloracetivorans BerOc1, a mercury methylating strain isolated from highly hydrocarbons and metals contaminated coastal sediments.</title>
        <authorList>
            <person name="Goni Urriza M."/>
            <person name="Gassie C."/>
            <person name="Bouchez O."/>
            <person name="Klopp C."/>
            <person name="Ranchou-Peyruse A."/>
            <person name="Remy G."/>
        </authorList>
    </citation>
    <scope>NUCLEOTIDE SEQUENCE [LARGE SCALE GENOMIC DNA]</scope>
    <source>
        <strain evidence="1 2">BerOc1</strain>
    </source>
</reference>
<keyword evidence="2" id="KW-1185">Reference proteome</keyword>